<dbReference type="SMART" id="SM00271">
    <property type="entry name" value="DnaJ"/>
    <property type="match status" value="1"/>
</dbReference>
<protein>
    <recommendedName>
        <fullName evidence="3">J domain-containing protein</fullName>
    </recommendedName>
</protein>
<dbReference type="InterPro" id="IPR001623">
    <property type="entry name" value="DnaJ_domain"/>
</dbReference>
<dbReference type="SUPFAM" id="SSF46565">
    <property type="entry name" value="Chaperone J-domain"/>
    <property type="match status" value="1"/>
</dbReference>
<evidence type="ECO:0000256" key="1">
    <source>
        <dbReference type="ARBA" id="ARBA00023186"/>
    </source>
</evidence>
<feature type="transmembrane region" description="Helical" evidence="2">
    <location>
        <begin position="103"/>
        <end position="125"/>
    </location>
</feature>
<dbReference type="Gene3D" id="1.20.1270.180">
    <property type="match status" value="1"/>
</dbReference>
<dbReference type="Proteomes" id="UP000189800">
    <property type="component" value="Unassembled WGS sequence"/>
</dbReference>
<keyword evidence="2" id="KW-0472">Membrane</keyword>
<proteinExistence type="predicted"/>
<name>A0A1T0CLF0_9GAMM</name>
<evidence type="ECO:0000313" key="5">
    <source>
        <dbReference type="Proteomes" id="UP000189800"/>
    </source>
</evidence>
<accession>A0A1T0CLF0</accession>
<keyword evidence="1" id="KW-0143">Chaperone</keyword>
<dbReference type="OrthoDB" id="9779889at2"/>
<dbReference type="RefSeq" id="WP_078254498.1">
    <property type="nucleotide sequence ID" value="NZ_MUYU01000018.1"/>
</dbReference>
<dbReference type="EMBL" id="MUYU01000018">
    <property type="protein sequence ID" value="OOS23176.1"/>
    <property type="molecule type" value="Genomic_DNA"/>
</dbReference>
<dbReference type="CDD" id="cd06257">
    <property type="entry name" value="DnaJ"/>
    <property type="match status" value="1"/>
</dbReference>
<dbReference type="PROSITE" id="PS50076">
    <property type="entry name" value="DNAJ_2"/>
    <property type="match status" value="1"/>
</dbReference>
<dbReference type="AlphaFoldDB" id="A0A1T0CLF0"/>
<dbReference type="PRINTS" id="PR00625">
    <property type="entry name" value="JDOMAIN"/>
</dbReference>
<sequence>MSTQTYYDILGVAQSADITIIQAAYHAQINKYRHDPAQAHMLGMVNQAYDVLSNPAKRADYDAWLRVNQSQPASAPPYTPPVQVYQMSEPSYRAPAKTSNSKIIAWLIGLFFVLLTIIVLAYMFLSSVGTFDDDDTVTPINQPAQTVQTNPVTLQEVQPLEPTTPVTIDPPKPVVTVTKEQQTARNQAHAQYLAAVNRINSVWNSLPKSTQNALRAEQRAINAKREADCKAQAASQYTAAIDQEAARFACEVPRMDARTEELRVYAETIRSQPPAPVQSDVSDDPVHYLSPSEARALYEASVANINGVWNNLSDDTRETLRAEQRAINAEREARCKQYAKEYYSSKNDQTVARYLCEVPELDARAMELAEYY</sequence>
<comment type="caution">
    <text evidence="4">The sequence shown here is derived from an EMBL/GenBank/DDBJ whole genome shotgun (WGS) entry which is preliminary data.</text>
</comment>
<keyword evidence="2" id="KW-1133">Transmembrane helix</keyword>
<dbReference type="STRING" id="470453.B0680_07550"/>
<evidence type="ECO:0000313" key="4">
    <source>
        <dbReference type="EMBL" id="OOS23176.1"/>
    </source>
</evidence>
<reference evidence="4 5" key="1">
    <citation type="submission" date="2017-02" db="EMBL/GenBank/DDBJ databases">
        <title>Draft genome sequence of Moraxella pluranimalium CCUG 54913T type strain.</title>
        <authorList>
            <person name="Salva-Serra F."/>
            <person name="Engstrom-Jakobsson H."/>
            <person name="Thorell K."/>
            <person name="Jaen-Luchoro D."/>
            <person name="Gonzales-Siles L."/>
            <person name="Karlsson R."/>
            <person name="Yazdan S."/>
            <person name="Boulund F."/>
            <person name="Johnning A."/>
            <person name="Engstrand L."/>
            <person name="Kristiansson E."/>
            <person name="Moore E."/>
        </authorList>
    </citation>
    <scope>NUCLEOTIDE SEQUENCE [LARGE SCALE GENOMIC DNA]</scope>
    <source>
        <strain evidence="4 5">CCUG 54913</strain>
    </source>
</reference>
<feature type="domain" description="J" evidence="3">
    <location>
        <begin position="5"/>
        <end position="65"/>
    </location>
</feature>
<keyword evidence="2" id="KW-0812">Transmembrane</keyword>
<dbReference type="InterPro" id="IPR036869">
    <property type="entry name" value="J_dom_sf"/>
</dbReference>
<keyword evidence="5" id="KW-1185">Reference proteome</keyword>
<gene>
    <name evidence="4" type="ORF">B0680_07550</name>
</gene>
<evidence type="ECO:0000259" key="3">
    <source>
        <dbReference type="PROSITE" id="PS50076"/>
    </source>
</evidence>
<organism evidence="4 5">
    <name type="scientific">Moraxella pluranimalium</name>
    <dbReference type="NCBI Taxonomy" id="470453"/>
    <lineage>
        <taxon>Bacteria</taxon>
        <taxon>Pseudomonadati</taxon>
        <taxon>Pseudomonadota</taxon>
        <taxon>Gammaproteobacteria</taxon>
        <taxon>Moraxellales</taxon>
        <taxon>Moraxellaceae</taxon>
        <taxon>Moraxella</taxon>
    </lineage>
</organism>
<evidence type="ECO:0000256" key="2">
    <source>
        <dbReference type="SAM" id="Phobius"/>
    </source>
</evidence>
<dbReference type="Gene3D" id="1.10.287.110">
    <property type="entry name" value="DnaJ domain"/>
    <property type="match status" value="1"/>
</dbReference>
<dbReference type="Pfam" id="PF00226">
    <property type="entry name" value="DnaJ"/>
    <property type="match status" value="1"/>
</dbReference>